<evidence type="ECO:0000256" key="1">
    <source>
        <dbReference type="ARBA" id="ARBA00004141"/>
    </source>
</evidence>
<reference evidence="7" key="1">
    <citation type="journal article" date="2014" name="Insect Biochem. Mol. Biol.">
        <title>An insight into the sialome of the frog biting fly, Corethrella appendiculata.</title>
        <authorList>
            <person name="Ribeiro J.M.C."/>
            <person name="Chagas A.C."/>
            <person name="Pham V.M."/>
            <person name="Lounibos L.P."/>
            <person name="Calvo E."/>
        </authorList>
    </citation>
    <scope>NUCLEOTIDE SEQUENCE</scope>
    <source>
        <tissue evidence="7">Salivary glands</tissue>
    </source>
</reference>
<dbReference type="InterPro" id="IPR020846">
    <property type="entry name" value="MFS_dom"/>
</dbReference>
<organism evidence="7">
    <name type="scientific">Corethrella appendiculata</name>
    <dbReference type="NCBI Taxonomy" id="1370023"/>
    <lineage>
        <taxon>Eukaryota</taxon>
        <taxon>Metazoa</taxon>
        <taxon>Ecdysozoa</taxon>
        <taxon>Arthropoda</taxon>
        <taxon>Hexapoda</taxon>
        <taxon>Insecta</taxon>
        <taxon>Pterygota</taxon>
        <taxon>Neoptera</taxon>
        <taxon>Endopterygota</taxon>
        <taxon>Diptera</taxon>
        <taxon>Nematocera</taxon>
        <taxon>Culicoidea</taxon>
        <taxon>Chaoboridae</taxon>
        <taxon>Corethrella</taxon>
    </lineage>
</organism>
<comment type="subcellular location">
    <subcellularLocation>
        <location evidence="1">Membrane</location>
        <topology evidence="1">Multi-pass membrane protein</topology>
    </subcellularLocation>
</comment>
<feature type="transmembrane region" description="Helical" evidence="5">
    <location>
        <begin position="255"/>
        <end position="272"/>
    </location>
</feature>
<dbReference type="PROSITE" id="PS50850">
    <property type="entry name" value="MFS"/>
    <property type="match status" value="1"/>
</dbReference>
<proteinExistence type="evidence at transcript level"/>
<feature type="transmembrane region" description="Helical" evidence="5">
    <location>
        <begin position="171"/>
        <end position="195"/>
    </location>
</feature>
<dbReference type="PANTHER" id="PTHR24064">
    <property type="entry name" value="SOLUTE CARRIER FAMILY 22 MEMBER"/>
    <property type="match status" value="1"/>
</dbReference>
<dbReference type="GO" id="GO:0022857">
    <property type="term" value="F:transmembrane transporter activity"/>
    <property type="evidence" value="ECO:0007669"/>
    <property type="project" value="InterPro"/>
</dbReference>
<evidence type="ECO:0000256" key="2">
    <source>
        <dbReference type="ARBA" id="ARBA00022692"/>
    </source>
</evidence>
<dbReference type="Pfam" id="PF00083">
    <property type="entry name" value="Sugar_tr"/>
    <property type="match status" value="1"/>
</dbReference>
<feature type="domain" description="Major facilitator superfamily (MFS) profile" evidence="6">
    <location>
        <begin position="21"/>
        <end position="510"/>
    </location>
</feature>
<dbReference type="InterPro" id="IPR005828">
    <property type="entry name" value="MFS_sugar_transport-like"/>
</dbReference>
<evidence type="ECO:0000256" key="3">
    <source>
        <dbReference type="ARBA" id="ARBA00022989"/>
    </source>
</evidence>
<feature type="transmembrane region" description="Helical" evidence="5">
    <location>
        <begin position="21"/>
        <end position="42"/>
    </location>
</feature>
<name>U5EU46_9DIPT</name>
<dbReference type="GO" id="GO:0016020">
    <property type="term" value="C:membrane"/>
    <property type="evidence" value="ECO:0007669"/>
    <property type="project" value="UniProtKB-SubCell"/>
</dbReference>
<sequence>MKYDDILTNYLNGFGPYQKRIYILMCLPGILCAFHMLAIVFIEHTPEYRCLLPFEEYKLAHNGSFNRLSDEINDRSFPLNPNSDEYSKCEYFDINFNEIMSRNVQKTNVTKKCDRWIYDETEVISSIVTEWDLVCDRSIIKTIIDVFFMVGFMIGSFLCGNFSDKYGRKKVYFISLILMSIFGILTSFATGIVSYTIYRMVVGASVSGVFLSGYVMAIEFVDPQRRTIAGIVCMIFFSLGYILLALIAYHYRTWRSLQIVISLPTLLFLLYWKIAPESIRWLIANGKIDEAIILIKKIAKFNRVNIPASVYSELKDSSSQPKAVNSASVFDLLKYPNLRKRTLIIFYAWFVNSLTYYGLSWNSLGDNLLVNFLISGIVELPAQLFLLVTLNHCGRRIVLSGTMIFSGLMLYSVTFIPQSYGWLVTVFAMLGKMAITASYIVIYIVSSEQFPTVLRNVGLGTSSLVARIGGILTPLSIYLGKYWRPLPLIIFGVQAFLCGLLTLLLPETLNKRLADTVKEGEAFGCEKTNSYEEKIPLIM</sequence>
<evidence type="ECO:0000256" key="4">
    <source>
        <dbReference type="ARBA" id="ARBA00023136"/>
    </source>
</evidence>
<feature type="transmembrane region" description="Helical" evidence="5">
    <location>
        <begin position="397"/>
        <end position="416"/>
    </location>
</feature>
<dbReference type="SUPFAM" id="SSF103473">
    <property type="entry name" value="MFS general substrate transporter"/>
    <property type="match status" value="1"/>
</dbReference>
<keyword evidence="3 5" id="KW-1133">Transmembrane helix</keyword>
<feature type="transmembrane region" description="Helical" evidence="5">
    <location>
        <begin position="457"/>
        <end position="480"/>
    </location>
</feature>
<dbReference type="InterPro" id="IPR036259">
    <property type="entry name" value="MFS_trans_sf"/>
</dbReference>
<evidence type="ECO:0000256" key="5">
    <source>
        <dbReference type="SAM" id="Phobius"/>
    </source>
</evidence>
<dbReference type="EMBL" id="GANO01001654">
    <property type="protein sequence ID" value="JAB58217.1"/>
    <property type="molecule type" value="mRNA"/>
</dbReference>
<evidence type="ECO:0000259" key="6">
    <source>
        <dbReference type="PROSITE" id="PS50850"/>
    </source>
</evidence>
<dbReference type="Gene3D" id="1.20.1250.20">
    <property type="entry name" value="MFS general substrate transporter like domains"/>
    <property type="match status" value="1"/>
</dbReference>
<feature type="transmembrane region" description="Helical" evidence="5">
    <location>
        <begin position="422"/>
        <end position="445"/>
    </location>
</feature>
<protein>
    <submittedName>
        <fullName evidence="7">Putative synaptic vesicle transporter svop</fullName>
    </submittedName>
</protein>
<accession>U5EU46</accession>
<feature type="transmembrane region" description="Helical" evidence="5">
    <location>
        <begin position="368"/>
        <end position="390"/>
    </location>
</feature>
<dbReference type="AlphaFoldDB" id="U5EU46"/>
<feature type="transmembrane region" description="Helical" evidence="5">
    <location>
        <begin position="343"/>
        <end position="362"/>
    </location>
</feature>
<feature type="transmembrane region" description="Helical" evidence="5">
    <location>
        <begin position="201"/>
        <end position="221"/>
    </location>
</feature>
<evidence type="ECO:0000313" key="7">
    <source>
        <dbReference type="EMBL" id="JAB58217.1"/>
    </source>
</evidence>
<feature type="transmembrane region" description="Helical" evidence="5">
    <location>
        <begin position="486"/>
        <end position="505"/>
    </location>
</feature>
<feature type="transmembrane region" description="Helical" evidence="5">
    <location>
        <begin position="139"/>
        <end position="159"/>
    </location>
</feature>
<keyword evidence="2 5" id="KW-0812">Transmembrane</keyword>
<dbReference type="CDD" id="cd17317">
    <property type="entry name" value="MFS_SLC22"/>
    <property type="match status" value="1"/>
</dbReference>
<keyword evidence="4 5" id="KW-0472">Membrane</keyword>
<feature type="transmembrane region" description="Helical" evidence="5">
    <location>
        <begin position="228"/>
        <end position="249"/>
    </location>
</feature>